<dbReference type="AlphaFoldDB" id="A0A160TS52"/>
<dbReference type="Gene3D" id="1.10.287.470">
    <property type="entry name" value="Helix hairpin bin"/>
    <property type="match status" value="1"/>
</dbReference>
<comment type="subcellular location">
    <subcellularLocation>
        <location evidence="1">Cell envelope</location>
    </subcellularLocation>
</comment>
<dbReference type="SUPFAM" id="SSF111369">
    <property type="entry name" value="HlyD-like secretion proteins"/>
    <property type="match status" value="1"/>
</dbReference>
<evidence type="ECO:0000256" key="2">
    <source>
        <dbReference type="ARBA" id="ARBA00023054"/>
    </source>
</evidence>
<proteinExistence type="predicted"/>
<dbReference type="InterPro" id="IPR050465">
    <property type="entry name" value="UPF0194_transport"/>
</dbReference>
<dbReference type="Gene3D" id="2.40.50.100">
    <property type="match status" value="1"/>
</dbReference>
<name>A0A160TS52_9ZZZZ</name>
<dbReference type="GO" id="GO:0030313">
    <property type="term" value="C:cell envelope"/>
    <property type="evidence" value="ECO:0007669"/>
    <property type="project" value="UniProtKB-SubCell"/>
</dbReference>
<keyword evidence="2" id="KW-0175">Coiled coil</keyword>
<dbReference type="Gene3D" id="2.40.30.170">
    <property type="match status" value="1"/>
</dbReference>
<evidence type="ECO:0000256" key="1">
    <source>
        <dbReference type="ARBA" id="ARBA00004196"/>
    </source>
</evidence>
<protein>
    <submittedName>
        <fullName evidence="3">RND efflux membrane fusion protein</fullName>
    </submittedName>
</protein>
<sequence length="413" mass="42895">MLALWWWGPGSGSAPGPAALVEKSQVVKREPFTSTLNVAGTIGPGNGIDITAPFDGTVKSINFAYGDLVNRGQTLVELDLSELEQSRNEAESAYLKAAQASGDMASWTSGPEVSRARRAAETAMFQLDDTENKLRETKTLLDRGLVSRSEYDGMVQQQRSQKASLEAAREDLGTTLRRGQGPNRRLVELDLTNAQLRLAKLTAQFGGAVLRAPDDGIVVRPPPGQGNGAGSEALHVGSRLTKGQLIGTIARAGGLGVSFRLDEADINRIKVGMPVTGTGPGFGEISLAGQIASVAGEASKDSAGGTGKASFTATARLDALTPEQAARVKIGMTAMVIVIAYSNPSAIVVPPEAVQGAAPAATVMVRDGKTGKPVPRMVRLGLVSPTGAEILSGLKPGEEVLWSVAQPAAPATP</sequence>
<reference evidence="3" key="1">
    <citation type="submission" date="2015-10" db="EMBL/GenBank/DDBJ databases">
        <authorList>
            <person name="Gilbert D.G."/>
        </authorList>
    </citation>
    <scope>NUCLEOTIDE SEQUENCE</scope>
</reference>
<dbReference type="Gene3D" id="2.40.420.20">
    <property type="match status" value="1"/>
</dbReference>
<dbReference type="PANTHER" id="PTHR32347:SF14">
    <property type="entry name" value="EFFLUX SYSTEM COMPONENT YKNX-RELATED"/>
    <property type="match status" value="1"/>
</dbReference>
<organism evidence="3">
    <name type="scientific">hydrothermal vent metagenome</name>
    <dbReference type="NCBI Taxonomy" id="652676"/>
    <lineage>
        <taxon>unclassified sequences</taxon>
        <taxon>metagenomes</taxon>
        <taxon>ecological metagenomes</taxon>
    </lineage>
</organism>
<accession>A0A160TS52</accession>
<gene>
    <name evidence="3" type="ORF">MGWOODY_Smn2832</name>
</gene>
<dbReference type="PANTHER" id="PTHR32347">
    <property type="entry name" value="EFFLUX SYSTEM COMPONENT YKNX-RELATED"/>
    <property type="match status" value="1"/>
</dbReference>
<dbReference type="EMBL" id="CZQE01000388">
    <property type="protein sequence ID" value="CUS46719.1"/>
    <property type="molecule type" value="Genomic_DNA"/>
</dbReference>
<evidence type="ECO:0000313" key="3">
    <source>
        <dbReference type="EMBL" id="CUS46719.1"/>
    </source>
</evidence>